<comment type="caution">
    <text evidence="3">The sequence shown here is derived from an EMBL/GenBank/DDBJ whole genome shotgun (WGS) entry which is preliminary data.</text>
</comment>
<keyword evidence="4" id="KW-1185">Reference proteome</keyword>
<feature type="compositionally biased region" description="Basic and acidic residues" evidence="1">
    <location>
        <begin position="70"/>
        <end position="84"/>
    </location>
</feature>
<dbReference type="NCBIfam" id="NF033768">
    <property type="entry name" value="myxo_SS_tail"/>
    <property type="match status" value="1"/>
</dbReference>
<keyword evidence="2" id="KW-1133">Transmembrane helix</keyword>
<proteinExistence type="predicted"/>
<dbReference type="RefSeq" id="WP_136735095.1">
    <property type="nucleotide sequence ID" value="NZ_SWDB01000010.1"/>
</dbReference>
<gene>
    <name evidence="3" type="ORF">E8M12_05510</name>
</gene>
<keyword evidence="2" id="KW-0472">Membrane</keyword>
<dbReference type="EMBL" id="SWDB01000010">
    <property type="protein sequence ID" value="TKB46087.1"/>
    <property type="molecule type" value="Genomic_DNA"/>
</dbReference>
<feature type="region of interest" description="Disordered" evidence="1">
    <location>
        <begin position="70"/>
        <end position="136"/>
    </location>
</feature>
<dbReference type="Proteomes" id="UP000307999">
    <property type="component" value="Unassembled WGS sequence"/>
</dbReference>
<name>A0A4U1B6R3_9GAMM</name>
<evidence type="ECO:0000256" key="1">
    <source>
        <dbReference type="SAM" id="MobiDB-lite"/>
    </source>
</evidence>
<accession>A0A4U1B6R3</accession>
<dbReference type="InterPro" id="IPR049806">
    <property type="entry name" value="MasK-like_C"/>
</dbReference>
<evidence type="ECO:0000313" key="4">
    <source>
        <dbReference type="Proteomes" id="UP000307999"/>
    </source>
</evidence>
<keyword evidence="2" id="KW-0812">Transmembrane</keyword>
<feature type="compositionally biased region" description="Acidic residues" evidence="1">
    <location>
        <begin position="85"/>
        <end position="94"/>
    </location>
</feature>
<dbReference type="AlphaFoldDB" id="A0A4U1B6R3"/>
<reference evidence="3 4" key="1">
    <citation type="submission" date="2019-04" db="EMBL/GenBank/DDBJ databases">
        <title>Thalassotalea guangxiensis sp. nov., isolated from sediment of the coastal wetland.</title>
        <authorList>
            <person name="Zheng S."/>
            <person name="Zhang D."/>
        </authorList>
    </citation>
    <scope>NUCLEOTIDE SEQUENCE [LARGE SCALE GENOMIC DNA]</scope>
    <source>
        <strain evidence="3 4">ZS-4</strain>
    </source>
</reference>
<feature type="compositionally biased region" description="Basic and acidic residues" evidence="1">
    <location>
        <begin position="95"/>
        <end position="128"/>
    </location>
</feature>
<organism evidence="3 4">
    <name type="scientific">Thalassotalea mangrovi</name>
    <dbReference type="NCBI Taxonomy" id="2572245"/>
    <lineage>
        <taxon>Bacteria</taxon>
        <taxon>Pseudomonadati</taxon>
        <taxon>Pseudomonadota</taxon>
        <taxon>Gammaproteobacteria</taxon>
        <taxon>Alteromonadales</taxon>
        <taxon>Colwelliaceae</taxon>
        <taxon>Thalassotalea</taxon>
    </lineage>
</organism>
<protein>
    <submittedName>
        <fullName evidence="3">AgmX/PglI C-terminal domain-containing protein</fullName>
    </submittedName>
</protein>
<feature type="transmembrane region" description="Helical" evidence="2">
    <location>
        <begin position="24"/>
        <end position="44"/>
    </location>
</feature>
<evidence type="ECO:0000256" key="2">
    <source>
        <dbReference type="SAM" id="Phobius"/>
    </source>
</evidence>
<evidence type="ECO:0000313" key="3">
    <source>
        <dbReference type="EMBL" id="TKB46087.1"/>
    </source>
</evidence>
<dbReference type="OrthoDB" id="7057177at2"/>
<sequence length="324" mass="35657">MSSQQTPVIIPWRIGENNKTFNRITGVMLALTLIFTLIVMLVTLPEQTREEKEKIPPQLVRIMERKVEVVPPKREPIPEPKAEEEVPPEPEPEPEPVKKEEPKPEPKPQPKPEVVKEDKVKKAQEKAKNSGLLALSDELSEMRDTLDMGNLQNENLSNEGGNAEQTQRVILAGKAKGTSGGVSNATLSTDVGEGARLAGRSSTEFTAKVMPTGGNESVAAQSQSEMLSGSRTTESIRQTFDKNKGALYAIYRRALRADPGLQGKVTVNLIIQPNGSVSLVDIASSEIDVDDFKRKLLARIKLINFGAEDVNETKLSYTFNFLPF</sequence>